<dbReference type="PANTHER" id="PTHR30313">
    <property type="entry name" value="DNA PRIMASE"/>
    <property type="match status" value="1"/>
</dbReference>
<evidence type="ECO:0000313" key="2">
    <source>
        <dbReference type="EMBL" id="GAA3225859.1"/>
    </source>
</evidence>
<dbReference type="Proteomes" id="UP001501237">
    <property type="component" value="Unassembled WGS sequence"/>
</dbReference>
<dbReference type="SMART" id="SM00493">
    <property type="entry name" value="TOPRIM"/>
    <property type="match status" value="1"/>
</dbReference>
<dbReference type="InterPro" id="IPR050219">
    <property type="entry name" value="DnaG_primase"/>
</dbReference>
<evidence type="ECO:0000313" key="3">
    <source>
        <dbReference type="Proteomes" id="UP001501237"/>
    </source>
</evidence>
<dbReference type="RefSeq" id="WP_344833504.1">
    <property type="nucleotide sequence ID" value="NZ_BAAAUV010000015.1"/>
</dbReference>
<reference evidence="3" key="1">
    <citation type="journal article" date="2019" name="Int. J. Syst. Evol. Microbiol.">
        <title>The Global Catalogue of Microorganisms (GCM) 10K type strain sequencing project: providing services to taxonomists for standard genome sequencing and annotation.</title>
        <authorList>
            <consortium name="The Broad Institute Genomics Platform"/>
            <consortium name="The Broad Institute Genome Sequencing Center for Infectious Disease"/>
            <person name="Wu L."/>
            <person name="Ma J."/>
        </authorList>
    </citation>
    <scope>NUCLEOTIDE SEQUENCE [LARGE SCALE GENOMIC DNA]</scope>
    <source>
        <strain evidence="3">JCM 9377</strain>
    </source>
</reference>
<dbReference type="InterPro" id="IPR034151">
    <property type="entry name" value="TOPRIM_DnaG_bac"/>
</dbReference>
<sequence length="306" mass="33538">MDPLQLAHDFFRSRRRDSWVPGYLAGRGFPEHVQRRFELGYAPPHWRTVVELLRSRGLSDDRIVETGLVRRSRHGRLYDHFRDRVMFPIRDPYGRIAGFIGRTADDVGGPRYLNCPDTERFHKGALLYTLPTARPARPVLVEGPLDALAVRLTGVPAAAPCGTRLTAEQAAMLGDDVLVAMDGDPAGRRGAVQAWEHLASLPGRIGAVVLPAGRDPADLLRDGGLDAVRLALRAEIPLADLVTDAAIDRHHLRFVEGQIAAARAAAHVIARMRPDQVARQVARTAQRLGFAPADVTAYVVESLAGM</sequence>
<dbReference type="Gene3D" id="3.90.980.10">
    <property type="entry name" value="DNA primase, catalytic core, N-terminal domain"/>
    <property type="match status" value="1"/>
</dbReference>
<evidence type="ECO:0000259" key="1">
    <source>
        <dbReference type="SMART" id="SM00493"/>
    </source>
</evidence>
<feature type="domain" description="Toprim" evidence="1">
    <location>
        <begin position="136"/>
        <end position="203"/>
    </location>
</feature>
<dbReference type="PANTHER" id="PTHR30313:SF2">
    <property type="entry name" value="DNA PRIMASE"/>
    <property type="match status" value="1"/>
</dbReference>
<proteinExistence type="predicted"/>
<dbReference type="InterPro" id="IPR037068">
    <property type="entry name" value="DNA_primase_core_N_sf"/>
</dbReference>
<name>A0ABP6QFS8_9ACTN</name>
<dbReference type="EMBL" id="BAAAUV010000015">
    <property type="protein sequence ID" value="GAA3225859.1"/>
    <property type="molecule type" value="Genomic_DNA"/>
</dbReference>
<gene>
    <name evidence="2" type="ORF">GCM10010468_53780</name>
</gene>
<accession>A0ABP6QFS8</accession>
<organism evidence="2 3">
    <name type="scientific">Actinocorallia longicatena</name>
    <dbReference type="NCBI Taxonomy" id="111803"/>
    <lineage>
        <taxon>Bacteria</taxon>
        <taxon>Bacillati</taxon>
        <taxon>Actinomycetota</taxon>
        <taxon>Actinomycetes</taxon>
        <taxon>Streptosporangiales</taxon>
        <taxon>Thermomonosporaceae</taxon>
        <taxon>Actinocorallia</taxon>
    </lineage>
</organism>
<dbReference type="SUPFAM" id="SSF56731">
    <property type="entry name" value="DNA primase core"/>
    <property type="match status" value="1"/>
</dbReference>
<keyword evidence="3" id="KW-1185">Reference proteome</keyword>
<dbReference type="InterPro" id="IPR006171">
    <property type="entry name" value="TOPRIM_dom"/>
</dbReference>
<protein>
    <recommendedName>
        <fullName evidence="1">Toprim domain-containing protein</fullName>
    </recommendedName>
</protein>
<dbReference type="Pfam" id="PF08275">
    <property type="entry name" value="DNAG_N"/>
    <property type="match status" value="1"/>
</dbReference>
<dbReference type="Pfam" id="PF13155">
    <property type="entry name" value="Toprim_2"/>
    <property type="match status" value="1"/>
</dbReference>
<dbReference type="Gene3D" id="3.40.1360.10">
    <property type="match status" value="1"/>
</dbReference>
<dbReference type="InterPro" id="IPR013264">
    <property type="entry name" value="DNAG_N"/>
</dbReference>
<dbReference type="CDD" id="cd03364">
    <property type="entry name" value="TOPRIM_DnaG_primases"/>
    <property type="match status" value="1"/>
</dbReference>
<comment type="caution">
    <text evidence="2">The sequence shown here is derived from an EMBL/GenBank/DDBJ whole genome shotgun (WGS) entry which is preliminary data.</text>
</comment>